<dbReference type="Proteomes" id="UP000045782">
    <property type="component" value="Unassembled WGS sequence"/>
</dbReference>
<name>A0A0U0ZN67_9MYCO</name>
<gene>
    <name evidence="1" type="ORF">ERS075579_02869</name>
</gene>
<organism evidence="1 2">
    <name type="scientific">Mycobacteroides abscessus</name>
    <dbReference type="NCBI Taxonomy" id="36809"/>
    <lineage>
        <taxon>Bacteria</taxon>
        <taxon>Bacillati</taxon>
        <taxon>Actinomycetota</taxon>
        <taxon>Actinomycetes</taxon>
        <taxon>Mycobacteriales</taxon>
        <taxon>Mycobacteriaceae</taxon>
        <taxon>Mycobacteroides</taxon>
    </lineage>
</organism>
<dbReference type="AlphaFoldDB" id="A0A0U0ZN67"/>
<evidence type="ECO:0000313" key="1">
    <source>
        <dbReference type="EMBL" id="CPV56999.1"/>
    </source>
</evidence>
<dbReference type="RefSeq" id="WP_005116952.1">
    <property type="nucleotide sequence ID" value="NZ_CSWP01000005.1"/>
</dbReference>
<reference evidence="1 2" key="1">
    <citation type="submission" date="2015-03" db="EMBL/GenBank/DDBJ databases">
        <authorList>
            <person name="Murphy D."/>
        </authorList>
    </citation>
    <scope>NUCLEOTIDE SEQUENCE [LARGE SCALE GENOMIC DNA]</scope>
    <source>
        <strain evidence="1 2">PAP088</strain>
    </source>
</reference>
<sequence length="123" mass="13574">MGIENLINSANAGQLALHIDDEAFNELIKACDTYIDSLRELHDDATNLSYHPLGFSEDHLSSGAQLAKKFQDKAGAPDNSAAATFKSHIERVEEFKSLFVAARKAYQQTEEHNTRAFKPGDGH</sequence>
<accession>A0A0U0ZN67</accession>
<protein>
    <submittedName>
        <fullName evidence="1">Uncharacterized protein</fullName>
    </submittedName>
</protein>
<evidence type="ECO:0000313" key="2">
    <source>
        <dbReference type="Proteomes" id="UP000045782"/>
    </source>
</evidence>
<dbReference type="EMBL" id="CSWP01000005">
    <property type="protein sequence ID" value="CPV56999.1"/>
    <property type="molecule type" value="Genomic_DNA"/>
</dbReference>
<proteinExistence type="predicted"/>